<keyword evidence="1" id="KW-0732">Signal</keyword>
<gene>
    <name evidence="2" type="ORF">A6E01_03335</name>
</gene>
<evidence type="ECO:0000256" key="1">
    <source>
        <dbReference type="SAM" id="SignalP"/>
    </source>
</evidence>
<sequence length="184" mass="20850">MKEHFSLLPISILLLTTSGCAGNTQDSSNTMGAVAIPFSISYDGVNKFTCRRFDLKFGDQYKSGYLTNGKRNDNGDLEGYLYIDDMPTGYQLLTEIRCYPHRRTQFKNGKKHITRKVSQSVNIKPNTVLVAPFLLRGSIEDDYGTHQLYYGLTWAPTATREDIAEEITANDLQSNWNVTLDQDY</sequence>
<feature type="signal peptide" evidence="1">
    <location>
        <begin position="1"/>
        <end position="21"/>
    </location>
</feature>
<dbReference type="EMBL" id="CP016177">
    <property type="protein sequence ID" value="ANO32305.1"/>
    <property type="molecule type" value="Genomic_DNA"/>
</dbReference>
<proteinExistence type="predicted"/>
<protein>
    <recommendedName>
        <fullName evidence="4">Lipoprotein</fullName>
    </recommendedName>
</protein>
<name>A0AAN0XTC8_9VIBR</name>
<evidence type="ECO:0008006" key="4">
    <source>
        <dbReference type="Google" id="ProtNLM"/>
    </source>
</evidence>
<dbReference type="Proteomes" id="UP000092018">
    <property type="component" value="Chromosome 1"/>
</dbReference>
<feature type="chain" id="PRO_5043042735" description="Lipoprotein" evidence="1">
    <location>
        <begin position="22"/>
        <end position="184"/>
    </location>
</feature>
<evidence type="ECO:0000313" key="3">
    <source>
        <dbReference type="Proteomes" id="UP000092018"/>
    </source>
</evidence>
<evidence type="ECO:0000313" key="2">
    <source>
        <dbReference type="EMBL" id="ANO32305.1"/>
    </source>
</evidence>
<dbReference type="KEGG" id="vbr:A6E01_03335"/>
<accession>A0AAN0XTC8</accession>
<dbReference type="PROSITE" id="PS51257">
    <property type="entry name" value="PROKAR_LIPOPROTEIN"/>
    <property type="match status" value="1"/>
</dbReference>
<organism evidence="2 3">
    <name type="scientific">Vibrio breoganii</name>
    <dbReference type="NCBI Taxonomy" id="553239"/>
    <lineage>
        <taxon>Bacteria</taxon>
        <taxon>Pseudomonadati</taxon>
        <taxon>Pseudomonadota</taxon>
        <taxon>Gammaproteobacteria</taxon>
        <taxon>Vibrionales</taxon>
        <taxon>Vibrionaceae</taxon>
        <taxon>Vibrio</taxon>
    </lineage>
</organism>
<reference evidence="2 3" key="1">
    <citation type="submission" date="2016-06" db="EMBL/GenBank/DDBJ databases">
        <title>Adaptive Radiation by Waves of Gene Transfer Leads to Fine-Scale Resource Partitioning in Marine Microbes.</title>
        <authorList>
            <person name="Hehemann J.-H."/>
            <person name="Arevalo P."/>
            <person name="Datta M.S."/>
            <person name="Yu X."/>
            <person name="Corzett C."/>
            <person name="Henschel A."/>
            <person name="Preheim S.P."/>
            <person name="Timberlake S."/>
            <person name="Alm E.J."/>
            <person name="Polz M.F."/>
        </authorList>
    </citation>
    <scope>NUCLEOTIDE SEQUENCE [LARGE SCALE GENOMIC DNA]</scope>
    <source>
        <strain evidence="2 3">FF50</strain>
    </source>
</reference>
<dbReference type="RefSeq" id="WP_065209571.1">
    <property type="nucleotide sequence ID" value="NZ_CP016177.1"/>
</dbReference>
<dbReference type="AlphaFoldDB" id="A0AAN0XTC8"/>